<proteinExistence type="predicted"/>
<reference evidence="3" key="1">
    <citation type="submission" date="2017-02" db="UniProtKB">
        <authorList>
            <consortium name="WormBaseParasite"/>
        </authorList>
    </citation>
    <scope>IDENTIFICATION</scope>
</reference>
<feature type="region of interest" description="Disordered" evidence="1">
    <location>
        <begin position="15"/>
        <end position="56"/>
    </location>
</feature>
<evidence type="ECO:0000256" key="1">
    <source>
        <dbReference type="SAM" id="MobiDB-lite"/>
    </source>
</evidence>
<dbReference type="WBParaSite" id="PTRK_0001258600.1">
    <property type="protein sequence ID" value="PTRK_0001258600.1"/>
    <property type="gene ID" value="PTRK_0001258600"/>
</dbReference>
<feature type="compositionally biased region" description="Polar residues" evidence="1">
    <location>
        <begin position="141"/>
        <end position="152"/>
    </location>
</feature>
<feature type="compositionally biased region" description="Basic and acidic residues" evidence="1">
    <location>
        <begin position="22"/>
        <end position="33"/>
    </location>
</feature>
<feature type="compositionally biased region" description="Polar residues" evidence="1">
    <location>
        <begin position="34"/>
        <end position="46"/>
    </location>
</feature>
<keyword evidence="2" id="KW-1185">Reference proteome</keyword>
<sequence>MTSTIRIKRRVRLPWKSAGTIDKSDQSDDRKNDINNNETNGSSVTDESSENKLRTSQFSNLSKISVGTPPSYSVFENSAGEMINEKQGVKWPNRPETGYHSVKEYKKRKAFIKKNMAEQERLQKNKNYHDSSDETNETTDRNNGNRSNESSYSKSCITSKKCKEMGFCNMPNVRNSNKEEHEDSYFKPFIKQSYVFCGIRTSDDVRFFVQNYDIYYLFYDYQKSKNEIPFEIPLKVAYYDTKTNDFVVKPVSKSFMEHMVKLPKTNNILSCCN</sequence>
<accession>A0A0N4ZVI2</accession>
<feature type="region of interest" description="Disordered" evidence="1">
    <location>
        <begin position="117"/>
        <end position="152"/>
    </location>
</feature>
<protein>
    <submittedName>
        <fullName evidence="3">Tudor domain-containing protein</fullName>
    </submittedName>
</protein>
<feature type="compositionally biased region" description="Basic and acidic residues" evidence="1">
    <location>
        <begin position="117"/>
        <end position="132"/>
    </location>
</feature>
<evidence type="ECO:0000313" key="3">
    <source>
        <dbReference type="WBParaSite" id="PTRK_0001258600.1"/>
    </source>
</evidence>
<evidence type="ECO:0000313" key="2">
    <source>
        <dbReference type="Proteomes" id="UP000038045"/>
    </source>
</evidence>
<organism evidence="2 3">
    <name type="scientific">Parastrongyloides trichosuri</name>
    <name type="common">Possum-specific nematode worm</name>
    <dbReference type="NCBI Taxonomy" id="131310"/>
    <lineage>
        <taxon>Eukaryota</taxon>
        <taxon>Metazoa</taxon>
        <taxon>Ecdysozoa</taxon>
        <taxon>Nematoda</taxon>
        <taxon>Chromadorea</taxon>
        <taxon>Rhabditida</taxon>
        <taxon>Tylenchina</taxon>
        <taxon>Panagrolaimomorpha</taxon>
        <taxon>Strongyloidoidea</taxon>
        <taxon>Strongyloididae</taxon>
        <taxon>Parastrongyloides</taxon>
    </lineage>
</organism>
<name>A0A0N4ZVI2_PARTI</name>
<dbReference type="AlphaFoldDB" id="A0A0N4ZVI2"/>
<dbReference type="Proteomes" id="UP000038045">
    <property type="component" value="Unplaced"/>
</dbReference>